<dbReference type="Proteomes" id="UP000053029">
    <property type="component" value="Unassembled WGS sequence"/>
</dbReference>
<keyword evidence="11" id="KW-1185">Reference proteome</keyword>
<feature type="transmembrane region" description="Helical" evidence="8">
    <location>
        <begin position="478"/>
        <end position="499"/>
    </location>
</feature>
<evidence type="ECO:0000256" key="3">
    <source>
        <dbReference type="ARBA" id="ARBA00022448"/>
    </source>
</evidence>
<name>A0A0D2H3F0_9EURO</name>
<dbReference type="InterPro" id="IPR050360">
    <property type="entry name" value="MFS_Sugar_Transporters"/>
</dbReference>
<dbReference type="VEuPathDB" id="FungiDB:Z517_05766"/>
<evidence type="ECO:0000259" key="9">
    <source>
        <dbReference type="PROSITE" id="PS50850"/>
    </source>
</evidence>
<dbReference type="SUPFAM" id="SSF103473">
    <property type="entry name" value="MFS general substrate transporter"/>
    <property type="match status" value="1"/>
</dbReference>
<evidence type="ECO:0000256" key="6">
    <source>
        <dbReference type="ARBA" id="ARBA00023136"/>
    </source>
</evidence>
<sequence length="554" mass="60406">MTLNRDGEPTDKIRAGSSTVLSSDILLVEQPPRSSPKLLPYYSAPITMSQGKTSYNTLVALTVATGSISYGYLISIVGSTLSKPDWYEYFGLVTSGPGLDHSNALIAAMQCLFYVGSLICNLFYPYVSDRWGRRTPIAVGSIITIIGGALQTGSVHPAMFIVARFISGFGAVFFMCGVPLYQAEIAPPNMRGFLVGLHGAQVGTGTLVAQWIGVAFYHVNGSGGWRGPLAIQCLFPALILGLIWLLPESPRWLYMKGRSEDALKVLIRLHSSKSSESHEFADREYQILKAQIDFETPSKTSLWKMVKQPPLRKRLVIGFITMFGTQCIGTLIILAYGPVIFGTLGYGPFTIALLFAAWTVLNPIGNLIGGWLNDKVNRCTLLLIGYSGASAWMICVAVLIKLYAGTANKAGNSAVVFFIFLDLIWITTFIEATSFIYVSEIYPSYMRSQGVSLGMSGLFMISLILTAVTPTALAHIGWRYYIVFAVLSAVMGIIVAIWWPETRGYTLEQLGAVFGDKVVAVEQLVLPGGSKRNSYEQVEEVSVDIPEVEAKSAH</sequence>
<feature type="transmembrane region" description="Helical" evidence="8">
    <location>
        <begin position="450"/>
        <end position="472"/>
    </location>
</feature>
<dbReference type="EMBL" id="KN846972">
    <property type="protein sequence ID" value="KIW79154.1"/>
    <property type="molecule type" value="Genomic_DNA"/>
</dbReference>
<evidence type="ECO:0000313" key="11">
    <source>
        <dbReference type="Proteomes" id="UP000053029"/>
    </source>
</evidence>
<dbReference type="InterPro" id="IPR036259">
    <property type="entry name" value="MFS_trans_sf"/>
</dbReference>
<comment type="subcellular location">
    <subcellularLocation>
        <location evidence="1">Membrane</location>
        <topology evidence="1">Multi-pass membrane protein</topology>
    </subcellularLocation>
</comment>
<proteinExistence type="inferred from homology"/>
<evidence type="ECO:0000256" key="8">
    <source>
        <dbReference type="SAM" id="Phobius"/>
    </source>
</evidence>
<feature type="transmembrane region" description="Helical" evidence="8">
    <location>
        <begin position="381"/>
        <end position="403"/>
    </location>
</feature>
<dbReference type="InterPro" id="IPR005828">
    <property type="entry name" value="MFS_sugar_transport-like"/>
</dbReference>
<evidence type="ECO:0000256" key="4">
    <source>
        <dbReference type="ARBA" id="ARBA00022692"/>
    </source>
</evidence>
<dbReference type="InterPro" id="IPR003663">
    <property type="entry name" value="Sugar/inositol_transpt"/>
</dbReference>
<dbReference type="PANTHER" id="PTHR48022">
    <property type="entry name" value="PLASTIDIC GLUCOSE TRANSPORTER 4"/>
    <property type="match status" value="1"/>
</dbReference>
<comment type="similarity">
    <text evidence="2 7">Belongs to the major facilitator superfamily. Sugar transporter (TC 2.A.1.1) family.</text>
</comment>
<dbReference type="OrthoDB" id="6612291at2759"/>
<keyword evidence="3 7" id="KW-0813">Transport</keyword>
<evidence type="ECO:0000256" key="5">
    <source>
        <dbReference type="ARBA" id="ARBA00022989"/>
    </source>
</evidence>
<feature type="transmembrane region" description="Helical" evidence="8">
    <location>
        <begin position="101"/>
        <end position="124"/>
    </location>
</feature>
<keyword evidence="5 8" id="KW-1133">Transmembrane helix</keyword>
<protein>
    <recommendedName>
        <fullName evidence="9">Major facilitator superfamily (MFS) profile domain-containing protein</fullName>
    </recommendedName>
</protein>
<dbReference type="FunFam" id="1.20.1250.20:FF:000134">
    <property type="entry name" value="MFS sugar transporter protein"/>
    <property type="match status" value="1"/>
</dbReference>
<dbReference type="PROSITE" id="PS50850">
    <property type="entry name" value="MFS"/>
    <property type="match status" value="1"/>
</dbReference>
<dbReference type="GO" id="GO:0005351">
    <property type="term" value="F:carbohydrate:proton symporter activity"/>
    <property type="evidence" value="ECO:0007669"/>
    <property type="project" value="TreeGrafter"/>
</dbReference>
<feature type="transmembrane region" description="Helical" evidence="8">
    <location>
        <begin position="136"/>
        <end position="155"/>
    </location>
</feature>
<dbReference type="AlphaFoldDB" id="A0A0D2H3F0"/>
<dbReference type="NCBIfam" id="TIGR00879">
    <property type="entry name" value="SP"/>
    <property type="match status" value="1"/>
</dbReference>
<gene>
    <name evidence="10" type="ORF">Z517_05766</name>
</gene>
<dbReference type="GO" id="GO:0016020">
    <property type="term" value="C:membrane"/>
    <property type="evidence" value="ECO:0007669"/>
    <property type="project" value="UniProtKB-SubCell"/>
</dbReference>
<dbReference type="Pfam" id="PF00083">
    <property type="entry name" value="Sugar_tr"/>
    <property type="match status" value="1"/>
</dbReference>
<dbReference type="GeneID" id="25305256"/>
<evidence type="ECO:0000256" key="1">
    <source>
        <dbReference type="ARBA" id="ARBA00004141"/>
    </source>
</evidence>
<accession>A0A0D2H3F0</accession>
<evidence type="ECO:0000256" key="2">
    <source>
        <dbReference type="ARBA" id="ARBA00010992"/>
    </source>
</evidence>
<evidence type="ECO:0000313" key="10">
    <source>
        <dbReference type="EMBL" id="KIW79154.1"/>
    </source>
</evidence>
<reference evidence="10 11" key="1">
    <citation type="submission" date="2015-01" db="EMBL/GenBank/DDBJ databases">
        <title>The Genome Sequence of Fonsecaea pedrosoi CBS 271.37.</title>
        <authorList>
            <consortium name="The Broad Institute Genomics Platform"/>
            <person name="Cuomo C."/>
            <person name="de Hoog S."/>
            <person name="Gorbushina A."/>
            <person name="Stielow B."/>
            <person name="Teixiera M."/>
            <person name="Abouelleil A."/>
            <person name="Chapman S.B."/>
            <person name="Priest M."/>
            <person name="Young S.K."/>
            <person name="Wortman J."/>
            <person name="Nusbaum C."/>
            <person name="Birren B."/>
        </authorList>
    </citation>
    <scope>NUCLEOTIDE SEQUENCE [LARGE SCALE GENOMIC DNA]</scope>
    <source>
        <strain evidence="10 11">CBS 271.37</strain>
    </source>
</reference>
<feature type="transmembrane region" description="Helical" evidence="8">
    <location>
        <begin position="315"/>
        <end position="337"/>
    </location>
</feature>
<feature type="transmembrane region" description="Helical" evidence="8">
    <location>
        <begin position="193"/>
        <end position="217"/>
    </location>
</feature>
<feature type="transmembrane region" description="Helical" evidence="8">
    <location>
        <begin position="58"/>
        <end position="81"/>
    </location>
</feature>
<keyword evidence="6 8" id="KW-0472">Membrane</keyword>
<feature type="transmembrane region" description="Helical" evidence="8">
    <location>
        <begin position="229"/>
        <end position="246"/>
    </location>
</feature>
<dbReference type="RefSeq" id="XP_013282962.1">
    <property type="nucleotide sequence ID" value="XM_013427508.1"/>
</dbReference>
<evidence type="ECO:0000256" key="7">
    <source>
        <dbReference type="RuleBase" id="RU003346"/>
    </source>
</evidence>
<dbReference type="HOGENOM" id="CLU_001265_30_13_1"/>
<feature type="domain" description="Major facilitator superfamily (MFS) profile" evidence="9">
    <location>
        <begin position="59"/>
        <end position="503"/>
    </location>
</feature>
<feature type="transmembrane region" description="Helical" evidence="8">
    <location>
        <begin position="161"/>
        <end position="181"/>
    </location>
</feature>
<feature type="transmembrane region" description="Helical" evidence="8">
    <location>
        <begin position="415"/>
        <end position="438"/>
    </location>
</feature>
<feature type="transmembrane region" description="Helical" evidence="8">
    <location>
        <begin position="349"/>
        <end position="369"/>
    </location>
</feature>
<dbReference type="Gene3D" id="1.20.1250.20">
    <property type="entry name" value="MFS general substrate transporter like domains"/>
    <property type="match status" value="1"/>
</dbReference>
<dbReference type="PANTHER" id="PTHR48022:SF11">
    <property type="entry name" value="MONOSACCHARIDE TRANSPORTER (HXT8), PUTATIVE (AFU_ORTHOLOGUE AFUA_2G08120)-RELATED"/>
    <property type="match status" value="1"/>
</dbReference>
<organism evidence="10 11">
    <name type="scientific">Fonsecaea pedrosoi CBS 271.37</name>
    <dbReference type="NCBI Taxonomy" id="1442368"/>
    <lineage>
        <taxon>Eukaryota</taxon>
        <taxon>Fungi</taxon>
        <taxon>Dikarya</taxon>
        <taxon>Ascomycota</taxon>
        <taxon>Pezizomycotina</taxon>
        <taxon>Eurotiomycetes</taxon>
        <taxon>Chaetothyriomycetidae</taxon>
        <taxon>Chaetothyriales</taxon>
        <taxon>Herpotrichiellaceae</taxon>
        <taxon>Fonsecaea</taxon>
    </lineage>
</organism>
<keyword evidence="4 8" id="KW-0812">Transmembrane</keyword>
<dbReference type="InterPro" id="IPR020846">
    <property type="entry name" value="MFS_dom"/>
</dbReference>